<evidence type="ECO:0000256" key="8">
    <source>
        <dbReference type="SAM" id="MobiDB-lite"/>
    </source>
</evidence>
<evidence type="ECO:0000256" key="3">
    <source>
        <dbReference type="ARBA" id="ARBA00022664"/>
    </source>
</evidence>
<feature type="compositionally biased region" description="Basic and acidic residues" evidence="8">
    <location>
        <begin position="417"/>
        <end position="438"/>
    </location>
</feature>
<feature type="compositionally biased region" description="Basic residues" evidence="8">
    <location>
        <begin position="324"/>
        <end position="340"/>
    </location>
</feature>
<dbReference type="Pfam" id="PF12542">
    <property type="entry name" value="CWC25"/>
    <property type="match status" value="1"/>
</dbReference>
<evidence type="ECO:0000313" key="10">
    <source>
        <dbReference type="EMBL" id="EDV57512.1"/>
    </source>
</evidence>
<dbReference type="AlphaFoldDB" id="B3NA49"/>
<dbReference type="OrthoDB" id="21123at2759"/>
<dbReference type="GO" id="GO:0005684">
    <property type="term" value="C:U2-type spliceosomal complex"/>
    <property type="evidence" value="ECO:0007669"/>
    <property type="project" value="TreeGrafter"/>
</dbReference>
<evidence type="ECO:0000313" key="11">
    <source>
        <dbReference type="Proteomes" id="UP000008711"/>
    </source>
</evidence>
<feature type="compositionally biased region" description="Basic and acidic residues" evidence="8">
    <location>
        <begin position="18"/>
        <end position="30"/>
    </location>
</feature>
<proteinExistence type="inferred from homology"/>
<feature type="compositionally biased region" description="Acidic residues" evidence="8">
    <location>
        <begin position="220"/>
        <end position="233"/>
    </location>
</feature>
<dbReference type="OMA" id="SWHPHTM"/>
<name>B3NA49_DROER</name>
<feature type="compositionally biased region" description="Basic and acidic residues" evidence="8">
    <location>
        <begin position="294"/>
        <end position="309"/>
    </location>
</feature>
<keyword evidence="6" id="KW-0508">mRNA splicing</keyword>
<keyword evidence="7" id="KW-0539">Nucleus</keyword>
<feature type="compositionally biased region" description="Basic and acidic residues" evidence="8">
    <location>
        <begin position="245"/>
        <end position="262"/>
    </location>
</feature>
<protein>
    <recommendedName>
        <fullName evidence="9">CBF1-interacting co-repressor CIR N-terminal domain-containing protein</fullName>
    </recommendedName>
</protein>
<evidence type="ECO:0000256" key="7">
    <source>
        <dbReference type="ARBA" id="ARBA00023242"/>
    </source>
</evidence>
<keyword evidence="11" id="KW-1185">Reference proteome</keyword>
<feature type="compositionally biased region" description="Basic and acidic residues" evidence="8">
    <location>
        <begin position="372"/>
        <end position="394"/>
    </location>
</feature>
<comment type="subcellular location">
    <subcellularLocation>
        <location evidence="1">Nucleus</location>
    </subcellularLocation>
</comment>
<dbReference type="Proteomes" id="UP000008711">
    <property type="component" value="Unassembled WGS sequence"/>
</dbReference>
<evidence type="ECO:0000256" key="5">
    <source>
        <dbReference type="ARBA" id="ARBA00023054"/>
    </source>
</evidence>
<dbReference type="SMART" id="SM01083">
    <property type="entry name" value="Cir_N"/>
    <property type="match status" value="1"/>
</dbReference>
<dbReference type="eggNOG" id="KOG3869">
    <property type="taxonomic scope" value="Eukaryota"/>
</dbReference>
<feature type="domain" description="CBF1-interacting co-repressor CIR N-terminal" evidence="9">
    <location>
        <begin position="11"/>
        <end position="47"/>
    </location>
</feature>
<dbReference type="Pfam" id="PF10197">
    <property type="entry name" value="Cir_N"/>
    <property type="match status" value="1"/>
</dbReference>
<dbReference type="EMBL" id="CH954177">
    <property type="protein sequence ID" value="EDV57512.1"/>
    <property type="molecule type" value="Genomic_DNA"/>
</dbReference>
<accession>B3NA49</accession>
<feature type="compositionally biased region" description="Basic and acidic residues" evidence="8">
    <location>
        <begin position="341"/>
        <end position="356"/>
    </location>
</feature>
<dbReference type="InterPro" id="IPR051376">
    <property type="entry name" value="CWC25_splicing_factor"/>
</dbReference>
<feature type="region of interest" description="Disordered" evidence="8">
    <location>
        <begin position="189"/>
        <end position="456"/>
    </location>
</feature>
<keyword evidence="5" id="KW-0175">Coiled coil</keyword>
<evidence type="ECO:0000256" key="2">
    <source>
        <dbReference type="ARBA" id="ARBA00006695"/>
    </source>
</evidence>
<evidence type="ECO:0000256" key="6">
    <source>
        <dbReference type="ARBA" id="ARBA00023187"/>
    </source>
</evidence>
<reference evidence="10 11" key="2">
    <citation type="journal article" date="2008" name="Bioinformatics">
        <title>Assembly reconciliation.</title>
        <authorList>
            <person name="Zimin A.V."/>
            <person name="Smith D.R."/>
            <person name="Sutton G."/>
            <person name="Yorke J.A."/>
        </authorList>
    </citation>
    <scope>NUCLEOTIDE SEQUENCE [LARGE SCALE GENOMIC DNA]</scope>
    <source>
        <strain evidence="10 11">TSC#14021-0224.01</strain>
    </source>
</reference>
<reference evidence="10 11" key="1">
    <citation type="journal article" date="2007" name="Nature">
        <title>Evolution of genes and genomes on the Drosophila phylogeny.</title>
        <authorList>
            <consortium name="Drosophila 12 Genomes Consortium"/>
            <person name="Clark A.G."/>
            <person name="Eisen M.B."/>
            <person name="Smith D.R."/>
            <person name="Bergman C.M."/>
            <person name="Oliver B."/>
            <person name="Markow T.A."/>
            <person name="Kaufman T.C."/>
            <person name="Kellis M."/>
            <person name="Gelbart W."/>
            <person name="Iyer V.N."/>
            <person name="Pollard D.A."/>
            <person name="Sackton T.B."/>
            <person name="Larracuente A.M."/>
            <person name="Singh N.D."/>
            <person name="Abad J.P."/>
            <person name="Abt D.N."/>
            <person name="Adryan B."/>
            <person name="Aguade M."/>
            <person name="Akashi H."/>
            <person name="Anderson W.W."/>
            <person name="Aquadro C.F."/>
            <person name="Ardell D.H."/>
            <person name="Arguello R."/>
            <person name="Artieri C.G."/>
            <person name="Barbash D.A."/>
            <person name="Barker D."/>
            <person name="Barsanti P."/>
            <person name="Batterham P."/>
            <person name="Batzoglou S."/>
            <person name="Begun D."/>
            <person name="Bhutkar A."/>
            <person name="Blanco E."/>
            <person name="Bosak S.A."/>
            <person name="Bradley R.K."/>
            <person name="Brand A.D."/>
            <person name="Brent M.R."/>
            <person name="Brooks A.N."/>
            <person name="Brown R.H."/>
            <person name="Butlin R.K."/>
            <person name="Caggese C."/>
            <person name="Calvi B.R."/>
            <person name="Bernardo de Carvalho A."/>
            <person name="Caspi A."/>
            <person name="Castrezana S."/>
            <person name="Celniker S.E."/>
            <person name="Chang J.L."/>
            <person name="Chapple C."/>
            <person name="Chatterji S."/>
            <person name="Chinwalla A."/>
            <person name="Civetta A."/>
            <person name="Clifton S.W."/>
            <person name="Comeron J.M."/>
            <person name="Costello J.C."/>
            <person name="Coyne J.A."/>
            <person name="Daub J."/>
            <person name="David R.G."/>
            <person name="Delcher A.L."/>
            <person name="Delehaunty K."/>
            <person name="Do C.B."/>
            <person name="Ebling H."/>
            <person name="Edwards K."/>
            <person name="Eickbush T."/>
            <person name="Evans J.D."/>
            <person name="Filipski A."/>
            <person name="Findeiss S."/>
            <person name="Freyhult E."/>
            <person name="Fulton L."/>
            <person name="Fulton R."/>
            <person name="Garcia A.C."/>
            <person name="Gardiner A."/>
            <person name="Garfield D.A."/>
            <person name="Garvin B.E."/>
            <person name="Gibson G."/>
            <person name="Gilbert D."/>
            <person name="Gnerre S."/>
            <person name="Godfrey J."/>
            <person name="Good R."/>
            <person name="Gotea V."/>
            <person name="Gravely B."/>
            <person name="Greenberg A.J."/>
            <person name="Griffiths-Jones S."/>
            <person name="Gross S."/>
            <person name="Guigo R."/>
            <person name="Gustafson E.A."/>
            <person name="Haerty W."/>
            <person name="Hahn M.W."/>
            <person name="Halligan D.L."/>
            <person name="Halpern A.L."/>
            <person name="Halter G.M."/>
            <person name="Han M.V."/>
            <person name="Heger A."/>
            <person name="Hillier L."/>
            <person name="Hinrichs A.S."/>
            <person name="Holmes I."/>
            <person name="Hoskins R.A."/>
            <person name="Hubisz M.J."/>
            <person name="Hultmark D."/>
            <person name="Huntley M.A."/>
            <person name="Jaffe D.B."/>
            <person name="Jagadeeshan S."/>
            <person name="Jeck W.R."/>
            <person name="Johnson J."/>
            <person name="Jones C.D."/>
            <person name="Jordan W.C."/>
            <person name="Karpen G.H."/>
            <person name="Kataoka E."/>
            <person name="Keightley P.D."/>
            <person name="Kheradpour P."/>
            <person name="Kirkness E.F."/>
            <person name="Koerich L.B."/>
            <person name="Kristiansen K."/>
            <person name="Kudrna D."/>
            <person name="Kulathinal R.J."/>
            <person name="Kumar S."/>
            <person name="Kwok R."/>
            <person name="Lander E."/>
            <person name="Langley C.H."/>
            <person name="Lapoint R."/>
            <person name="Lazzaro B.P."/>
            <person name="Lee S.J."/>
            <person name="Levesque L."/>
            <person name="Li R."/>
            <person name="Lin C.F."/>
            <person name="Lin M.F."/>
            <person name="Lindblad-Toh K."/>
            <person name="Llopart A."/>
            <person name="Long M."/>
            <person name="Low L."/>
            <person name="Lozovsky E."/>
            <person name="Lu J."/>
            <person name="Luo M."/>
            <person name="Machado C.A."/>
            <person name="Makalowski W."/>
            <person name="Marzo M."/>
            <person name="Matsuda M."/>
            <person name="Matzkin L."/>
            <person name="McAllister B."/>
            <person name="McBride C.S."/>
            <person name="McKernan B."/>
            <person name="McKernan K."/>
            <person name="Mendez-Lago M."/>
            <person name="Minx P."/>
            <person name="Mollenhauer M.U."/>
            <person name="Montooth K."/>
            <person name="Mount S.M."/>
            <person name="Mu X."/>
            <person name="Myers E."/>
            <person name="Negre B."/>
            <person name="Newfeld S."/>
            <person name="Nielsen R."/>
            <person name="Noor M.A."/>
            <person name="O'Grady P."/>
            <person name="Pachter L."/>
            <person name="Papaceit M."/>
            <person name="Parisi M.J."/>
            <person name="Parisi M."/>
            <person name="Parts L."/>
            <person name="Pedersen J.S."/>
            <person name="Pesole G."/>
            <person name="Phillippy A.M."/>
            <person name="Ponting C.P."/>
            <person name="Pop M."/>
            <person name="Porcelli D."/>
            <person name="Powell J.R."/>
            <person name="Prohaska S."/>
            <person name="Pruitt K."/>
            <person name="Puig M."/>
            <person name="Quesneville H."/>
            <person name="Ram K.R."/>
            <person name="Rand D."/>
            <person name="Rasmussen M.D."/>
            <person name="Reed L.K."/>
            <person name="Reenan R."/>
            <person name="Reily A."/>
            <person name="Remington K.A."/>
            <person name="Rieger T.T."/>
            <person name="Ritchie M.G."/>
            <person name="Robin C."/>
            <person name="Rogers Y.H."/>
            <person name="Rohde C."/>
            <person name="Rozas J."/>
            <person name="Rubenfield M.J."/>
            <person name="Ruiz A."/>
            <person name="Russo S."/>
            <person name="Salzberg S.L."/>
            <person name="Sanchez-Gracia A."/>
            <person name="Saranga D.J."/>
            <person name="Sato H."/>
            <person name="Schaeffer S.W."/>
            <person name="Schatz M.C."/>
            <person name="Schlenke T."/>
            <person name="Schwartz R."/>
            <person name="Segarra C."/>
            <person name="Singh R.S."/>
            <person name="Sirot L."/>
            <person name="Sirota M."/>
            <person name="Sisneros N.B."/>
            <person name="Smith C.D."/>
            <person name="Smith T.F."/>
            <person name="Spieth J."/>
            <person name="Stage D.E."/>
            <person name="Stark A."/>
            <person name="Stephan W."/>
            <person name="Strausberg R.L."/>
            <person name="Strempel S."/>
            <person name="Sturgill D."/>
            <person name="Sutton G."/>
            <person name="Sutton G.G."/>
            <person name="Tao W."/>
            <person name="Teichmann S."/>
            <person name="Tobari Y.N."/>
            <person name="Tomimura Y."/>
            <person name="Tsolas J.M."/>
            <person name="Valente V.L."/>
            <person name="Venter E."/>
            <person name="Venter J.C."/>
            <person name="Vicario S."/>
            <person name="Vieira F.G."/>
            <person name="Vilella A.J."/>
            <person name="Villasante A."/>
            <person name="Walenz B."/>
            <person name="Wang J."/>
            <person name="Wasserman M."/>
            <person name="Watts T."/>
            <person name="Wilson D."/>
            <person name="Wilson R.K."/>
            <person name="Wing R.A."/>
            <person name="Wolfner M.F."/>
            <person name="Wong A."/>
            <person name="Wong G.K."/>
            <person name="Wu C.I."/>
            <person name="Wu G."/>
            <person name="Yamamoto D."/>
            <person name="Yang H.P."/>
            <person name="Yang S.P."/>
            <person name="Yorke J.A."/>
            <person name="Yoshida K."/>
            <person name="Zdobnov E."/>
            <person name="Zhang P."/>
            <person name="Zhang Y."/>
            <person name="Zimin A.V."/>
            <person name="Baldwin J."/>
            <person name="Abdouelleil A."/>
            <person name="Abdulkadir J."/>
            <person name="Abebe A."/>
            <person name="Abera B."/>
            <person name="Abreu J."/>
            <person name="Acer S.C."/>
            <person name="Aftuck L."/>
            <person name="Alexander A."/>
            <person name="An P."/>
            <person name="Anderson E."/>
            <person name="Anderson S."/>
            <person name="Arachi H."/>
            <person name="Azer M."/>
            <person name="Bachantsang P."/>
            <person name="Barry A."/>
            <person name="Bayul T."/>
            <person name="Berlin A."/>
            <person name="Bessette D."/>
            <person name="Bloom T."/>
            <person name="Blye J."/>
            <person name="Boguslavskiy L."/>
            <person name="Bonnet C."/>
            <person name="Boukhgalter B."/>
            <person name="Bourzgui I."/>
            <person name="Brown A."/>
            <person name="Cahill P."/>
            <person name="Channer S."/>
            <person name="Cheshatsang Y."/>
            <person name="Chuda L."/>
            <person name="Citroen M."/>
            <person name="Collymore A."/>
            <person name="Cooke P."/>
            <person name="Costello M."/>
            <person name="D'Aco K."/>
            <person name="Daza R."/>
            <person name="De Haan G."/>
            <person name="DeGray S."/>
            <person name="DeMaso C."/>
            <person name="Dhargay N."/>
            <person name="Dooley K."/>
            <person name="Dooley E."/>
            <person name="Doricent M."/>
            <person name="Dorje P."/>
            <person name="Dorjee K."/>
            <person name="Dupes A."/>
            <person name="Elong R."/>
            <person name="Falk J."/>
            <person name="Farina A."/>
            <person name="Faro S."/>
            <person name="Ferguson D."/>
            <person name="Fisher S."/>
            <person name="Foley C.D."/>
            <person name="Franke A."/>
            <person name="Friedrich D."/>
            <person name="Gadbois L."/>
            <person name="Gearin G."/>
            <person name="Gearin C.R."/>
            <person name="Giannoukos G."/>
            <person name="Goode T."/>
            <person name="Graham J."/>
            <person name="Grandbois E."/>
            <person name="Grewal S."/>
            <person name="Gyaltsen K."/>
            <person name="Hafez N."/>
            <person name="Hagos B."/>
            <person name="Hall J."/>
            <person name="Henson C."/>
            <person name="Hollinger A."/>
            <person name="Honan T."/>
            <person name="Huard M.D."/>
            <person name="Hughes L."/>
            <person name="Hurhula B."/>
            <person name="Husby M.E."/>
            <person name="Kamat A."/>
            <person name="Kanga B."/>
            <person name="Kashin S."/>
            <person name="Khazanovich D."/>
            <person name="Kisner P."/>
            <person name="Lance K."/>
            <person name="Lara M."/>
            <person name="Lee W."/>
            <person name="Lennon N."/>
            <person name="Letendre F."/>
            <person name="LeVine R."/>
            <person name="Lipovsky A."/>
            <person name="Liu X."/>
            <person name="Liu J."/>
            <person name="Liu S."/>
            <person name="Lokyitsang T."/>
            <person name="Lokyitsang Y."/>
            <person name="Lubonja R."/>
            <person name="Lui A."/>
            <person name="MacDonald P."/>
            <person name="Magnisalis V."/>
            <person name="Maru K."/>
            <person name="Matthews C."/>
            <person name="McCusker W."/>
            <person name="McDonough S."/>
            <person name="Mehta T."/>
            <person name="Meldrim J."/>
            <person name="Meneus L."/>
            <person name="Mihai O."/>
            <person name="Mihalev A."/>
            <person name="Mihova T."/>
            <person name="Mittelman R."/>
            <person name="Mlenga V."/>
            <person name="Montmayeur A."/>
            <person name="Mulrain L."/>
            <person name="Navidi A."/>
            <person name="Naylor J."/>
            <person name="Negash T."/>
            <person name="Nguyen T."/>
            <person name="Nguyen N."/>
            <person name="Nicol R."/>
            <person name="Norbu C."/>
            <person name="Norbu N."/>
            <person name="Novod N."/>
            <person name="O'Neill B."/>
            <person name="Osman S."/>
            <person name="Markiewicz E."/>
            <person name="Oyono O.L."/>
            <person name="Patti C."/>
            <person name="Phunkhang P."/>
            <person name="Pierre F."/>
            <person name="Priest M."/>
            <person name="Raghuraman S."/>
            <person name="Rege F."/>
            <person name="Reyes R."/>
            <person name="Rise C."/>
            <person name="Rogov P."/>
            <person name="Ross K."/>
            <person name="Ryan E."/>
            <person name="Settipalli S."/>
            <person name="Shea T."/>
            <person name="Sherpa N."/>
            <person name="Shi L."/>
            <person name="Shih D."/>
            <person name="Sparrow T."/>
            <person name="Spaulding J."/>
            <person name="Stalker J."/>
            <person name="Stange-Thomann N."/>
            <person name="Stavropoulos S."/>
            <person name="Stone C."/>
            <person name="Strader C."/>
            <person name="Tesfaye S."/>
            <person name="Thomson T."/>
            <person name="Thoulutsang Y."/>
            <person name="Thoulutsang D."/>
            <person name="Topham K."/>
            <person name="Topping I."/>
            <person name="Tsamla T."/>
            <person name="Vassiliev H."/>
            <person name="Vo A."/>
            <person name="Wangchuk T."/>
            <person name="Wangdi T."/>
            <person name="Weiand M."/>
            <person name="Wilkinson J."/>
            <person name="Wilson A."/>
            <person name="Yadav S."/>
            <person name="Young G."/>
            <person name="Yu Q."/>
            <person name="Zembek L."/>
            <person name="Zhong D."/>
            <person name="Zimmer A."/>
            <person name="Zwirko Z."/>
            <person name="Jaffe D.B."/>
            <person name="Alvarez P."/>
            <person name="Brockman W."/>
            <person name="Butler J."/>
            <person name="Chin C."/>
            <person name="Gnerre S."/>
            <person name="Grabherr M."/>
            <person name="Kleber M."/>
            <person name="Mauceli E."/>
            <person name="MacCallum I."/>
        </authorList>
    </citation>
    <scope>NUCLEOTIDE SEQUENCE [LARGE SCALE GENOMIC DNA]</scope>
    <source>
        <strain evidence="10 11">TSC#14021-0224.01</strain>
    </source>
</reference>
<keyword evidence="3" id="KW-0507">mRNA processing</keyword>
<dbReference type="InterPro" id="IPR022209">
    <property type="entry name" value="CWC25"/>
</dbReference>
<evidence type="ECO:0000256" key="1">
    <source>
        <dbReference type="ARBA" id="ARBA00004123"/>
    </source>
</evidence>
<evidence type="ECO:0000259" key="9">
    <source>
        <dbReference type="SMART" id="SM01083"/>
    </source>
</evidence>
<dbReference type="HOGENOM" id="CLU_025093_1_1_1"/>
<dbReference type="KEGG" id="der:6543341"/>
<dbReference type="PANTHER" id="PTHR16196:SF0">
    <property type="entry name" value="PRE-MRNA-SPLICING FACTOR CWC25 HOMOLOG"/>
    <property type="match status" value="1"/>
</dbReference>
<dbReference type="PANTHER" id="PTHR16196">
    <property type="entry name" value="CELL CYCLE CONTROL PROTEIN CWF25"/>
    <property type="match status" value="1"/>
</dbReference>
<sequence length="540" mass="64429">MGGGDLNLKKSWHPHTMKNQERVWKAEEQAKMEERKLQDLRKEINEERDREELRRLGESSGVLSNNGGAAGEAKLEWMYKNSTELINREEYLLGRKIDKSFETLQAEESRQEQNTVGLKQSINHVEHDCVPFSIRTYRNLQSNEQVDIQRKTLEDPLMLIKQREMESRRKLLENPVKLKEIHRILKTEQEQKAAKDKKVKKSKKSKKSKKKKKNRRSSDDESNDSESNDSDDDLDRKLARQVSKLKGDQGELKLDKLLDAKYRTISKQLDMATKKKSKKSKKKSSDSSDESSDKEEKPKRQRSREPEPRRRNKRSHSSEDRNQRERRRSRSPRDRKKRQSRSPEQRQRQRSPDERRERRRSRSPLARRERRSRSPEDRQTRRYRPDESKESSRQREKRRSRTPEERSRSKRSRSRSSKRDDRRRFAERPPQRGERERSPSPSRPTGKPKLSAADREARLREMMDNATWREADRTQVVRKHREAYAREEAQNRERDFDKEFINKEVKKAIANQNSIGDRIRANLNNIQRTASSMDSNFARK</sequence>
<gene>
    <name evidence="10" type="primary">Dere\GG24879</name>
    <name evidence="10" type="synonym">dere_GLEANR_9565</name>
    <name evidence="10" type="synonym">GG24879</name>
    <name evidence="10" type="ORF">Dere_GG24879</name>
</gene>
<keyword evidence="4" id="KW-0747">Spliceosome</keyword>
<feature type="region of interest" description="Disordered" evidence="8">
    <location>
        <begin position="1"/>
        <end position="30"/>
    </location>
</feature>
<feature type="compositionally biased region" description="Basic residues" evidence="8">
    <location>
        <begin position="197"/>
        <end position="215"/>
    </location>
</feature>
<evidence type="ECO:0000256" key="4">
    <source>
        <dbReference type="ARBA" id="ARBA00022728"/>
    </source>
</evidence>
<dbReference type="GO" id="GO:0000398">
    <property type="term" value="P:mRNA splicing, via spliceosome"/>
    <property type="evidence" value="ECO:0007669"/>
    <property type="project" value="TreeGrafter"/>
</dbReference>
<comment type="similarity">
    <text evidence="2">Belongs to the CWC25 family.</text>
</comment>
<organism evidence="10 11">
    <name type="scientific">Drosophila erecta</name>
    <name type="common">Fruit fly</name>
    <dbReference type="NCBI Taxonomy" id="7220"/>
    <lineage>
        <taxon>Eukaryota</taxon>
        <taxon>Metazoa</taxon>
        <taxon>Ecdysozoa</taxon>
        <taxon>Arthropoda</taxon>
        <taxon>Hexapoda</taxon>
        <taxon>Insecta</taxon>
        <taxon>Pterygota</taxon>
        <taxon>Neoptera</taxon>
        <taxon>Endopterygota</taxon>
        <taxon>Diptera</taxon>
        <taxon>Brachycera</taxon>
        <taxon>Muscomorpha</taxon>
        <taxon>Ephydroidea</taxon>
        <taxon>Drosophilidae</taxon>
        <taxon>Drosophila</taxon>
        <taxon>Sophophora</taxon>
    </lineage>
</organism>
<dbReference type="PhylomeDB" id="B3NA49"/>
<dbReference type="InterPro" id="IPR019339">
    <property type="entry name" value="CIR_N_dom"/>
</dbReference>